<dbReference type="InterPro" id="IPR045372">
    <property type="entry name" value="YidB"/>
</dbReference>
<protein>
    <submittedName>
        <fullName evidence="1">DUF937 domain-containing protein</fullName>
    </submittedName>
</protein>
<dbReference type="RefSeq" id="WP_207852061.1">
    <property type="nucleotide sequence ID" value="NZ_JAFVMG010000001.1"/>
</dbReference>
<evidence type="ECO:0000313" key="1">
    <source>
        <dbReference type="EMBL" id="MBO1327153.1"/>
    </source>
</evidence>
<dbReference type="InterPro" id="IPR027405">
    <property type="entry name" value="YidB-like"/>
</dbReference>
<proteinExistence type="predicted"/>
<comment type="caution">
    <text evidence="1">The sequence shown here is derived from an EMBL/GenBank/DDBJ whole genome shotgun (WGS) entry which is preliminary data.</text>
</comment>
<reference evidence="1 2" key="1">
    <citation type="submission" date="2021-03" db="EMBL/GenBank/DDBJ databases">
        <title>The complete genome sequence of Acetobacter suratthaniensis TBRC 1719.</title>
        <authorList>
            <person name="Charoenyingcharoen P."/>
            <person name="Yukphan P."/>
        </authorList>
    </citation>
    <scope>NUCLEOTIDE SEQUENCE [LARGE SCALE GENOMIC DNA]</scope>
    <source>
        <strain evidence="1 2">TBRC 1719</strain>
    </source>
</reference>
<evidence type="ECO:0000313" key="2">
    <source>
        <dbReference type="Proteomes" id="UP000664399"/>
    </source>
</evidence>
<dbReference type="Gene3D" id="1.10.10.690">
    <property type="entry name" value="YidB-like"/>
    <property type="match status" value="1"/>
</dbReference>
<accession>A0ABS3LHT0</accession>
<gene>
    <name evidence="1" type="ORF">J2D75_01520</name>
</gene>
<dbReference type="EMBL" id="JAFVMG010000001">
    <property type="protein sequence ID" value="MBO1327153.1"/>
    <property type="molecule type" value="Genomic_DNA"/>
</dbReference>
<name>A0ABS3LHT0_9PROT</name>
<keyword evidence="2" id="KW-1185">Reference proteome</keyword>
<sequence>MSDFFQNIVGKVGSALGVDVQTFVQQQVQSLLQPQSIQALVDRAEQAGLGDKVRSWVSQNSNLPVTPDEIRTILGSDVVHDMVQKTGLPADGVLTALAHCLPAAVDGKTPDGVLPPAGDKPA</sequence>
<dbReference type="SUPFAM" id="SSF140804">
    <property type="entry name" value="YidB-like"/>
    <property type="match status" value="1"/>
</dbReference>
<organism evidence="1 2">
    <name type="scientific">Acetobacter suratthaniensis</name>
    <dbReference type="NCBI Taxonomy" id="1502841"/>
    <lineage>
        <taxon>Bacteria</taxon>
        <taxon>Pseudomonadati</taxon>
        <taxon>Pseudomonadota</taxon>
        <taxon>Alphaproteobacteria</taxon>
        <taxon>Acetobacterales</taxon>
        <taxon>Acetobacteraceae</taxon>
        <taxon>Acetobacter</taxon>
    </lineage>
</organism>
<dbReference type="Pfam" id="PF20159">
    <property type="entry name" value="YidB"/>
    <property type="match status" value="1"/>
</dbReference>
<dbReference type="Proteomes" id="UP000664399">
    <property type="component" value="Unassembled WGS sequence"/>
</dbReference>